<evidence type="ECO:0000256" key="12">
    <source>
        <dbReference type="PIRSR" id="PIRSR000447-1"/>
    </source>
</evidence>
<dbReference type="SMART" id="SM00825">
    <property type="entry name" value="PKS_KS"/>
    <property type="match status" value="1"/>
</dbReference>
<dbReference type="FunFam" id="3.40.47.10:FF:000009">
    <property type="entry name" value="3-oxoacyl-[acyl-carrier-protein] synthase 2"/>
    <property type="match status" value="1"/>
</dbReference>
<dbReference type="EC" id="2.3.1.179" evidence="3 11"/>
<dbReference type="PIRSF" id="PIRSF000447">
    <property type="entry name" value="KAS_II"/>
    <property type="match status" value="1"/>
</dbReference>
<evidence type="ECO:0000256" key="9">
    <source>
        <dbReference type="ARBA" id="ARBA00023160"/>
    </source>
</evidence>
<reference evidence="15 16" key="1">
    <citation type="submission" date="2018-01" db="EMBL/GenBank/DDBJ databases">
        <title>Metagenomic assembled genomes from two thermal pools in the Uzon Caldera, Kamchatka, Russia.</title>
        <authorList>
            <person name="Wilkins L."/>
            <person name="Ettinger C."/>
        </authorList>
    </citation>
    <scope>NUCLEOTIDE SEQUENCE [LARGE SCALE GENOMIC DNA]</scope>
    <source>
        <strain evidence="15">ZAV-05</strain>
    </source>
</reference>
<dbReference type="InterPro" id="IPR014031">
    <property type="entry name" value="Ketoacyl_synth_C"/>
</dbReference>
<dbReference type="InterPro" id="IPR000794">
    <property type="entry name" value="Beta-ketoacyl_synthase"/>
</dbReference>
<dbReference type="UniPathway" id="UPA00094"/>
<comment type="catalytic activity">
    <reaction evidence="11">
        <text>(9Z)-hexadecenoyl-[ACP] + malonyl-[ACP] + H(+) = 3-oxo-(11Z)-octadecenoyl-[ACP] + holo-[ACP] + CO2</text>
        <dbReference type="Rhea" id="RHEA:55040"/>
        <dbReference type="Rhea" id="RHEA-COMP:9623"/>
        <dbReference type="Rhea" id="RHEA-COMP:9685"/>
        <dbReference type="Rhea" id="RHEA-COMP:10800"/>
        <dbReference type="Rhea" id="RHEA-COMP:14074"/>
        <dbReference type="ChEBI" id="CHEBI:15378"/>
        <dbReference type="ChEBI" id="CHEBI:16526"/>
        <dbReference type="ChEBI" id="CHEBI:64479"/>
        <dbReference type="ChEBI" id="CHEBI:78449"/>
        <dbReference type="ChEBI" id="CHEBI:83989"/>
        <dbReference type="ChEBI" id="CHEBI:138538"/>
        <dbReference type="EC" id="2.3.1.179"/>
    </reaction>
</comment>
<evidence type="ECO:0000256" key="6">
    <source>
        <dbReference type="ARBA" id="ARBA00022679"/>
    </source>
</evidence>
<evidence type="ECO:0000256" key="10">
    <source>
        <dbReference type="ARBA" id="ARBA00023315"/>
    </source>
</evidence>
<sequence>MKRRVVITGIGLLSPVGNGTEETFKSLIEGKNGVGYVTYFDTSDFPVKIAAEIKNLNLEDYVDKKDIKIFDRFVLFGLVAAEFARRDANLDTTKINGERAGVIIGSGIGGFTTIEETHKTYLEKGMRRISPFFIPSAIINMASGAVSIRYGLKGPNTSVVTACATGAHSVGDAFKIIQRGDADIMFAGGCESAITPTALGGFANMKALSRRNDEPERASRPFDKDRDGFVMGEGAGILILEELDHALKRGAKIYAEIVGYGLTGDAYHITAPDETGDGARRCMLMALKDAGVSPEVVDYINAHGTSTPYNDVIETKAIKAVFGEHAYKLKISSTKSMTGHMLGAAGSVEIGVCALSIYNEILHPTMNLENQDPECDLYYIPNKPEKAKINYALSNSLGFGGTNATILLKRYES</sequence>
<dbReference type="GO" id="GO:0006633">
    <property type="term" value="P:fatty acid biosynthetic process"/>
    <property type="evidence" value="ECO:0007669"/>
    <property type="project" value="UniProtKB-UniRule"/>
</dbReference>
<dbReference type="Proteomes" id="UP000242881">
    <property type="component" value="Unassembled WGS sequence"/>
</dbReference>
<gene>
    <name evidence="15" type="primary">fabF</name>
    <name evidence="15" type="ORF">C0187_05120</name>
</gene>
<evidence type="ECO:0000256" key="8">
    <source>
        <dbReference type="ARBA" id="ARBA00023098"/>
    </source>
</evidence>
<dbReference type="SUPFAM" id="SSF53901">
    <property type="entry name" value="Thiolase-like"/>
    <property type="match status" value="2"/>
</dbReference>
<dbReference type="GO" id="GO:0005829">
    <property type="term" value="C:cytosol"/>
    <property type="evidence" value="ECO:0007669"/>
    <property type="project" value="TreeGrafter"/>
</dbReference>
<feature type="active site" description="For beta-ketoacyl synthase activity" evidence="12">
    <location>
        <position position="163"/>
    </location>
</feature>
<dbReference type="EMBL" id="PNIN01000050">
    <property type="protein sequence ID" value="PMP70689.1"/>
    <property type="molecule type" value="Genomic_DNA"/>
</dbReference>
<accession>A0A2J6WK88</accession>
<keyword evidence="5 11" id="KW-0444">Lipid biosynthesis</keyword>
<evidence type="ECO:0000256" key="2">
    <source>
        <dbReference type="ARBA" id="ARBA00008467"/>
    </source>
</evidence>
<evidence type="ECO:0000256" key="5">
    <source>
        <dbReference type="ARBA" id="ARBA00022516"/>
    </source>
</evidence>
<protein>
    <recommendedName>
        <fullName evidence="4 11">3-oxoacyl-[acyl-carrier-protein] synthase 2</fullName>
        <ecNumber evidence="3 11">2.3.1.179</ecNumber>
    </recommendedName>
</protein>
<evidence type="ECO:0000256" key="1">
    <source>
        <dbReference type="ARBA" id="ARBA00005194"/>
    </source>
</evidence>
<dbReference type="RefSeq" id="WP_424605252.1">
    <property type="nucleotide sequence ID" value="NZ_JBNAVA010000003.1"/>
</dbReference>
<dbReference type="Pfam" id="PF00109">
    <property type="entry name" value="ketoacyl-synt"/>
    <property type="match status" value="1"/>
</dbReference>
<proteinExistence type="inferred from homology"/>
<evidence type="ECO:0000256" key="11">
    <source>
        <dbReference type="PIRNR" id="PIRNR000447"/>
    </source>
</evidence>
<dbReference type="NCBIfam" id="TIGR03150">
    <property type="entry name" value="fabF"/>
    <property type="match status" value="1"/>
</dbReference>
<evidence type="ECO:0000259" key="14">
    <source>
        <dbReference type="PROSITE" id="PS52004"/>
    </source>
</evidence>
<comment type="similarity">
    <text evidence="2 11 13">Belongs to the thiolase-like superfamily. Beta-ketoacyl-ACP synthases family.</text>
</comment>
<dbReference type="InterPro" id="IPR017568">
    <property type="entry name" value="3-oxoacyl-ACP_synth-2"/>
</dbReference>
<dbReference type="InterPro" id="IPR020841">
    <property type="entry name" value="PKS_Beta-ketoAc_synthase_dom"/>
</dbReference>
<dbReference type="GO" id="GO:0004315">
    <property type="term" value="F:3-oxoacyl-[acyl-carrier-protein] synthase activity"/>
    <property type="evidence" value="ECO:0007669"/>
    <property type="project" value="UniProtKB-UniRule"/>
</dbReference>
<dbReference type="NCBIfam" id="NF005589">
    <property type="entry name" value="PRK07314.1"/>
    <property type="match status" value="1"/>
</dbReference>
<evidence type="ECO:0000313" key="15">
    <source>
        <dbReference type="EMBL" id="PMP70689.1"/>
    </source>
</evidence>
<comment type="catalytic activity">
    <reaction evidence="11">
        <text>a fatty acyl-[ACP] + malonyl-[ACP] + H(+) = a 3-oxoacyl-[ACP] + holo-[ACP] + CO2</text>
        <dbReference type="Rhea" id="RHEA:22836"/>
        <dbReference type="Rhea" id="RHEA-COMP:9623"/>
        <dbReference type="Rhea" id="RHEA-COMP:9685"/>
        <dbReference type="Rhea" id="RHEA-COMP:9916"/>
        <dbReference type="Rhea" id="RHEA-COMP:14125"/>
        <dbReference type="ChEBI" id="CHEBI:15378"/>
        <dbReference type="ChEBI" id="CHEBI:16526"/>
        <dbReference type="ChEBI" id="CHEBI:64479"/>
        <dbReference type="ChEBI" id="CHEBI:78449"/>
        <dbReference type="ChEBI" id="CHEBI:78776"/>
        <dbReference type="ChEBI" id="CHEBI:138651"/>
    </reaction>
</comment>
<keyword evidence="7" id="KW-0276">Fatty acid metabolism</keyword>
<dbReference type="PROSITE" id="PS00606">
    <property type="entry name" value="KS3_1"/>
    <property type="match status" value="1"/>
</dbReference>
<keyword evidence="6 11" id="KW-0808">Transferase</keyword>
<dbReference type="NCBIfam" id="NF004970">
    <property type="entry name" value="PRK06333.1"/>
    <property type="match status" value="1"/>
</dbReference>
<evidence type="ECO:0000256" key="4">
    <source>
        <dbReference type="ARBA" id="ARBA00014657"/>
    </source>
</evidence>
<comment type="caution">
    <text evidence="15">The sequence shown here is derived from an EMBL/GenBank/DDBJ whole genome shotgun (WGS) entry which is preliminary data.</text>
</comment>
<keyword evidence="9 11" id="KW-0275">Fatty acid biosynthesis</keyword>
<dbReference type="AlphaFoldDB" id="A0A2J6WK88"/>
<name>A0A2J6WK88_9BACT</name>
<dbReference type="InterPro" id="IPR014030">
    <property type="entry name" value="Ketoacyl_synth_N"/>
</dbReference>
<comment type="pathway">
    <text evidence="1 11">Lipid metabolism; fatty acid biosynthesis.</text>
</comment>
<evidence type="ECO:0000313" key="16">
    <source>
        <dbReference type="Proteomes" id="UP000242881"/>
    </source>
</evidence>
<keyword evidence="10 11" id="KW-0012">Acyltransferase</keyword>
<dbReference type="Gene3D" id="3.40.47.10">
    <property type="match status" value="1"/>
</dbReference>
<evidence type="ECO:0000256" key="13">
    <source>
        <dbReference type="RuleBase" id="RU003694"/>
    </source>
</evidence>
<dbReference type="PROSITE" id="PS52004">
    <property type="entry name" value="KS3_2"/>
    <property type="match status" value="1"/>
</dbReference>
<organism evidence="15 16">
    <name type="scientific">Calditerrivibrio nitroreducens</name>
    <dbReference type="NCBI Taxonomy" id="477976"/>
    <lineage>
        <taxon>Bacteria</taxon>
        <taxon>Pseudomonadati</taxon>
        <taxon>Deferribacterota</taxon>
        <taxon>Deferribacteres</taxon>
        <taxon>Deferribacterales</taxon>
        <taxon>Calditerrivibrionaceae</taxon>
    </lineage>
</organism>
<dbReference type="InterPro" id="IPR018201">
    <property type="entry name" value="Ketoacyl_synth_AS"/>
</dbReference>
<dbReference type="Pfam" id="PF02801">
    <property type="entry name" value="Ketoacyl-synt_C"/>
    <property type="match status" value="1"/>
</dbReference>
<dbReference type="PANTHER" id="PTHR11712:SF336">
    <property type="entry name" value="3-OXOACYL-[ACYL-CARRIER-PROTEIN] SYNTHASE, MITOCHONDRIAL"/>
    <property type="match status" value="1"/>
</dbReference>
<dbReference type="InterPro" id="IPR016039">
    <property type="entry name" value="Thiolase-like"/>
</dbReference>
<evidence type="ECO:0000256" key="7">
    <source>
        <dbReference type="ARBA" id="ARBA00022832"/>
    </source>
</evidence>
<comment type="function">
    <text evidence="11">Involved in the type II fatty acid elongation cycle. Catalyzes the elongation of a wide range of acyl-ACP by the addition of two carbons from malonyl-ACP to an acyl acceptor. Can efficiently catalyze the conversion of palmitoleoyl-ACP (cis-hexadec-9-enoyl-ACP) to cis-vaccenoyl-ACP (cis-octadec-11-enoyl-ACP), an essential step in the thermal regulation of fatty acid composition.</text>
</comment>
<dbReference type="CDD" id="cd00834">
    <property type="entry name" value="KAS_I_II"/>
    <property type="match status" value="1"/>
</dbReference>
<keyword evidence="8" id="KW-0443">Lipid metabolism</keyword>
<evidence type="ECO:0000256" key="3">
    <source>
        <dbReference type="ARBA" id="ARBA00012356"/>
    </source>
</evidence>
<feature type="domain" description="Ketosynthase family 3 (KS3)" evidence="14">
    <location>
        <begin position="2"/>
        <end position="410"/>
    </location>
</feature>
<dbReference type="PANTHER" id="PTHR11712">
    <property type="entry name" value="POLYKETIDE SYNTHASE-RELATED"/>
    <property type="match status" value="1"/>
</dbReference>